<proteinExistence type="predicted"/>
<evidence type="ECO:0000256" key="2">
    <source>
        <dbReference type="SAM" id="Phobius"/>
    </source>
</evidence>
<feature type="transmembrane region" description="Helical" evidence="2">
    <location>
        <begin position="362"/>
        <end position="382"/>
    </location>
</feature>
<feature type="transmembrane region" description="Helical" evidence="2">
    <location>
        <begin position="332"/>
        <end position="350"/>
    </location>
</feature>
<gene>
    <name evidence="3" type="ORF">TeGR_g554</name>
</gene>
<evidence type="ECO:0000313" key="3">
    <source>
        <dbReference type="EMBL" id="GMI34007.1"/>
    </source>
</evidence>
<sequence length="383" mass="43325">MQDLTNSRPEVRHAIAAPPQSSESSKGKTIRRSDSGHHPVTIKSAATRLKLAQQSVFFLTTLQAGSSARFASFKSRQRSKTNYDRLTRIAESDEAATFNWGEFVFTFLTEATPACFVAPIIVFMVKGWEKGWNVCGHRTLLPLLRYQHKGQPSPSYAWAIGFYLFQLIQLIQSSSAFVTILLYFLYSDKMAESHIDRLEPLYCCGSVLIRALVIATKYAFFRKEDLRKMEKGPEEWSPTDSNANMLLGGWIGAPRRIEGLLDKAVLLSMDVCDVDLSKVNFKRHIDEVEEEEARNRKRDADEDEQETYSALAVVSRIVNGQMGESLFYHRKITAGIAAVQFFLALVPPIVRWRYGYAPFGESWQANILCAIEIFMIFVGGTFT</sequence>
<organism evidence="3 4">
    <name type="scientific">Tetraparma gracilis</name>
    <dbReference type="NCBI Taxonomy" id="2962635"/>
    <lineage>
        <taxon>Eukaryota</taxon>
        <taxon>Sar</taxon>
        <taxon>Stramenopiles</taxon>
        <taxon>Ochrophyta</taxon>
        <taxon>Bolidophyceae</taxon>
        <taxon>Parmales</taxon>
        <taxon>Triparmaceae</taxon>
        <taxon>Tetraparma</taxon>
    </lineage>
</organism>
<keyword evidence="2" id="KW-0812">Transmembrane</keyword>
<comment type="caution">
    <text evidence="3">The sequence shown here is derived from an EMBL/GenBank/DDBJ whole genome shotgun (WGS) entry which is preliminary data.</text>
</comment>
<dbReference type="EMBL" id="BRYB01000614">
    <property type="protein sequence ID" value="GMI34007.1"/>
    <property type="molecule type" value="Genomic_DNA"/>
</dbReference>
<name>A0ABQ6MV27_9STRA</name>
<keyword evidence="4" id="KW-1185">Reference proteome</keyword>
<keyword evidence="2" id="KW-1133">Transmembrane helix</keyword>
<feature type="region of interest" description="Disordered" evidence="1">
    <location>
        <begin position="1"/>
        <end position="38"/>
    </location>
</feature>
<accession>A0ABQ6MV27</accession>
<dbReference type="Proteomes" id="UP001165060">
    <property type="component" value="Unassembled WGS sequence"/>
</dbReference>
<keyword evidence="2" id="KW-0472">Membrane</keyword>
<reference evidence="3 4" key="1">
    <citation type="journal article" date="2023" name="Commun. Biol.">
        <title>Genome analysis of Parmales, the sister group of diatoms, reveals the evolutionary specialization of diatoms from phago-mixotrophs to photoautotrophs.</title>
        <authorList>
            <person name="Ban H."/>
            <person name="Sato S."/>
            <person name="Yoshikawa S."/>
            <person name="Yamada K."/>
            <person name="Nakamura Y."/>
            <person name="Ichinomiya M."/>
            <person name="Sato N."/>
            <person name="Blanc-Mathieu R."/>
            <person name="Endo H."/>
            <person name="Kuwata A."/>
            <person name="Ogata H."/>
        </authorList>
    </citation>
    <scope>NUCLEOTIDE SEQUENCE [LARGE SCALE GENOMIC DNA]</scope>
</reference>
<feature type="transmembrane region" description="Helical" evidence="2">
    <location>
        <begin position="156"/>
        <end position="186"/>
    </location>
</feature>
<evidence type="ECO:0000256" key="1">
    <source>
        <dbReference type="SAM" id="MobiDB-lite"/>
    </source>
</evidence>
<protein>
    <submittedName>
        <fullName evidence="3">Uncharacterized protein</fullName>
    </submittedName>
</protein>
<evidence type="ECO:0000313" key="4">
    <source>
        <dbReference type="Proteomes" id="UP001165060"/>
    </source>
</evidence>